<protein>
    <submittedName>
        <fullName evidence="1">Uncharacterized protein</fullName>
    </submittedName>
</protein>
<dbReference type="AlphaFoldDB" id="A0A9D4JWW3"/>
<gene>
    <name evidence="1" type="ORF">DPMN_127868</name>
</gene>
<dbReference type="Proteomes" id="UP000828390">
    <property type="component" value="Unassembled WGS sequence"/>
</dbReference>
<evidence type="ECO:0000313" key="1">
    <source>
        <dbReference type="EMBL" id="KAH3825979.1"/>
    </source>
</evidence>
<sequence>MHVWKCRPAGRHACMEVSPSRASCMCGSVTQVDRASCMCGSVAQVDRASCMCGSVAQQDVMHVWKCRPAGRHACVEVSPSRASCMCGSVTQVDTFGLN</sequence>
<name>A0A9D4JWW3_DREPO</name>
<reference evidence="1" key="2">
    <citation type="submission" date="2020-11" db="EMBL/GenBank/DDBJ databases">
        <authorList>
            <person name="McCartney M.A."/>
            <person name="Auch B."/>
            <person name="Kono T."/>
            <person name="Mallez S."/>
            <person name="Becker A."/>
            <person name="Gohl D.M."/>
            <person name="Silverstein K.A.T."/>
            <person name="Koren S."/>
            <person name="Bechman K.B."/>
            <person name="Herman A."/>
            <person name="Abrahante J.E."/>
            <person name="Garbe J."/>
        </authorList>
    </citation>
    <scope>NUCLEOTIDE SEQUENCE</scope>
    <source>
        <strain evidence="1">Duluth1</strain>
        <tissue evidence="1">Whole animal</tissue>
    </source>
</reference>
<organism evidence="1 2">
    <name type="scientific">Dreissena polymorpha</name>
    <name type="common">Zebra mussel</name>
    <name type="synonym">Mytilus polymorpha</name>
    <dbReference type="NCBI Taxonomy" id="45954"/>
    <lineage>
        <taxon>Eukaryota</taxon>
        <taxon>Metazoa</taxon>
        <taxon>Spiralia</taxon>
        <taxon>Lophotrochozoa</taxon>
        <taxon>Mollusca</taxon>
        <taxon>Bivalvia</taxon>
        <taxon>Autobranchia</taxon>
        <taxon>Heteroconchia</taxon>
        <taxon>Euheterodonta</taxon>
        <taxon>Imparidentia</taxon>
        <taxon>Neoheterodontei</taxon>
        <taxon>Myida</taxon>
        <taxon>Dreissenoidea</taxon>
        <taxon>Dreissenidae</taxon>
        <taxon>Dreissena</taxon>
    </lineage>
</organism>
<reference evidence="1" key="1">
    <citation type="journal article" date="2019" name="bioRxiv">
        <title>The Genome of the Zebra Mussel, Dreissena polymorpha: A Resource for Invasive Species Research.</title>
        <authorList>
            <person name="McCartney M.A."/>
            <person name="Auch B."/>
            <person name="Kono T."/>
            <person name="Mallez S."/>
            <person name="Zhang Y."/>
            <person name="Obille A."/>
            <person name="Becker A."/>
            <person name="Abrahante J.E."/>
            <person name="Garbe J."/>
            <person name="Badalamenti J.P."/>
            <person name="Herman A."/>
            <person name="Mangelson H."/>
            <person name="Liachko I."/>
            <person name="Sullivan S."/>
            <person name="Sone E.D."/>
            <person name="Koren S."/>
            <person name="Silverstein K.A.T."/>
            <person name="Beckman K.B."/>
            <person name="Gohl D.M."/>
        </authorList>
    </citation>
    <scope>NUCLEOTIDE SEQUENCE</scope>
    <source>
        <strain evidence="1">Duluth1</strain>
        <tissue evidence="1">Whole animal</tissue>
    </source>
</reference>
<keyword evidence="2" id="KW-1185">Reference proteome</keyword>
<accession>A0A9D4JWW3</accession>
<proteinExistence type="predicted"/>
<comment type="caution">
    <text evidence="1">The sequence shown here is derived from an EMBL/GenBank/DDBJ whole genome shotgun (WGS) entry which is preliminary data.</text>
</comment>
<evidence type="ECO:0000313" key="2">
    <source>
        <dbReference type="Proteomes" id="UP000828390"/>
    </source>
</evidence>
<dbReference type="EMBL" id="JAIWYP010000005">
    <property type="protein sequence ID" value="KAH3825979.1"/>
    <property type="molecule type" value="Genomic_DNA"/>
</dbReference>